<gene>
    <name evidence="2" type="ORF">JD844_003407</name>
</gene>
<feature type="non-terminal residue" evidence="2">
    <location>
        <position position="1"/>
    </location>
</feature>
<reference evidence="2 3" key="1">
    <citation type="journal article" date="2022" name="Gigascience">
        <title>A chromosome-level genome assembly and annotation of the desert horned lizard, Phrynosoma platyrhinos, provides insight into chromosomal rearrangements among reptiles.</title>
        <authorList>
            <person name="Koochekian N."/>
            <person name="Ascanio A."/>
            <person name="Farleigh K."/>
            <person name="Card D.C."/>
            <person name="Schield D.R."/>
            <person name="Castoe T.A."/>
            <person name="Jezkova T."/>
        </authorList>
    </citation>
    <scope>NUCLEOTIDE SEQUENCE [LARGE SCALE GENOMIC DNA]</scope>
    <source>
        <strain evidence="2">NK-2021</strain>
    </source>
</reference>
<feature type="compositionally biased region" description="Basic and acidic residues" evidence="1">
    <location>
        <begin position="60"/>
        <end position="74"/>
    </location>
</feature>
<dbReference type="EMBL" id="JAIPUX010000521">
    <property type="protein sequence ID" value="KAH0627559.1"/>
    <property type="molecule type" value="Genomic_DNA"/>
</dbReference>
<organism evidence="2 3">
    <name type="scientific">Phrynosoma platyrhinos</name>
    <name type="common">Desert horned lizard</name>
    <dbReference type="NCBI Taxonomy" id="52577"/>
    <lineage>
        <taxon>Eukaryota</taxon>
        <taxon>Metazoa</taxon>
        <taxon>Chordata</taxon>
        <taxon>Craniata</taxon>
        <taxon>Vertebrata</taxon>
        <taxon>Euteleostomi</taxon>
        <taxon>Lepidosauria</taxon>
        <taxon>Squamata</taxon>
        <taxon>Bifurcata</taxon>
        <taxon>Unidentata</taxon>
        <taxon>Episquamata</taxon>
        <taxon>Toxicofera</taxon>
        <taxon>Iguania</taxon>
        <taxon>Phrynosomatidae</taxon>
        <taxon>Phrynosomatinae</taxon>
        <taxon>Phrynosoma</taxon>
    </lineage>
</organism>
<proteinExistence type="predicted"/>
<protein>
    <submittedName>
        <fullName evidence="2">Uncharacterized protein</fullName>
    </submittedName>
</protein>
<name>A0ABQ7TDH9_PHRPL</name>
<evidence type="ECO:0000256" key="1">
    <source>
        <dbReference type="SAM" id="MobiDB-lite"/>
    </source>
</evidence>
<feature type="region of interest" description="Disordered" evidence="1">
    <location>
        <begin position="1"/>
        <end position="74"/>
    </location>
</feature>
<evidence type="ECO:0000313" key="3">
    <source>
        <dbReference type="Proteomes" id="UP000826234"/>
    </source>
</evidence>
<accession>A0ABQ7TDH9</accession>
<comment type="caution">
    <text evidence="2">The sequence shown here is derived from an EMBL/GenBank/DDBJ whole genome shotgun (WGS) entry which is preliminary data.</text>
</comment>
<keyword evidence="3" id="KW-1185">Reference proteome</keyword>
<evidence type="ECO:0000313" key="2">
    <source>
        <dbReference type="EMBL" id="KAH0627559.1"/>
    </source>
</evidence>
<feature type="compositionally biased region" description="Basic and acidic residues" evidence="1">
    <location>
        <begin position="1"/>
        <end position="11"/>
    </location>
</feature>
<dbReference type="Proteomes" id="UP000826234">
    <property type="component" value="Unassembled WGS sequence"/>
</dbReference>
<sequence length="201" mass="21882">SAGKEAPERSHLQPLPLIQEKQQLPEPTEVRGEILALDKSPEEILSPDSRTEITPSPEVSIKEGEDKLPVSEEKASPLLSEFEVDTSVGLEEAMGETKMHPSLTMAPAPVPTMIIEGTLPAAVMSEKALLSEKEIPIIHTDSLGLRGPSEDEVRDLISKNMVQLADHLTELKGMPEAETLAKLLLEPGKGMGEYQLELPRI</sequence>